<gene>
    <name evidence="2" type="ORF">IV203_024256</name>
</gene>
<name>A0A9K3KD16_9STRA</name>
<feature type="domain" description="ABM" evidence="1">
    <location>
        <begin position="174"/>
        <end position="264"/>
    </location>
</feature>
<dbReference type="GO" id="GO:0004497">
    <property type="term" value="F:monooxygenase activity"/>
    <property type="evidence" value="ECO:0007669"/>
    <property type="project" value="UniProtKB-KW"/>
</dbReference>
<dbReference type="Pfam" id="PF03992">
    <property type="entry name" value="ABM"/>
    <property type="match status" value="2"/>
</dbReference>
<dbReference type="EMBL" id="JAGRRH010000027">
    <property type="protein sequence ID" value="KAG7340713.1"/>
    <property type="molecule type" value="Genomic_DNA"/>
</dbReference>
<accession>A0A9K3KD16</accession>
<dbReference type="PANTHER" id="PTHR33336">
    <property type="entry name" value="QUINOL MONOOXYGENASE YGIN-RELATED"/>
    <property type="match status" value="1"/>
</dbReference>
<dbReference type="Proteomes" id="UP000693970">
    <property type="component" value="Unassembled WGS sequence"/>
</dbReference>
<feature type="domain" description="ABM" evidence="1">
    <location>
        <begin position="65"/>
        <end position="156"/>
    </location>
</feature>
<dbReference type="PANTHER" id="PTHR33336:SF1">
    <property type="entry name" value="(4S)-4-HYDROXY-5-PHOSPHONOOXYPENTANE-2,3-DIONE ISOMERASE"/>
    <property type="match status" value="1"/>
</dbReference>
<sequence length="270" mass="30823">MIVRQILRASVLLSPFQRQLACGFTSPTQTLNPISTLIYNEYEYPSSGVQLRMSSSASTDSDGIIALNVKMVVKPEHKESLLKVLEADAKGSRNTEPGCLQFLIGTDVEDPNTLFLHEQYKSQADFDVHGTTPHLQAVFDFLKDHDPLIEPMVGQIYKCHHDPMKIENSQFSAFCLNVESCVKPELREDFIELMTSHQQNSKAEPLCRQFDWGVSVEDPNSFYIHEEYEGKEGFDAHERSAHFAKFIQFNKEKQPYTKPQVVQFYNTLPL</sequence>
<reference evidence="2" key="2">
    <citation type="submission" date="2021-04" db="EMBL/GenBank/DDBJ databases">
        <authorList>
            <person name="Podell S."/>
        </authorList>
    </citation>
    <scope>NUCLEOTIDE SEQUENCE</scope>
    <source>
        <strain evidence="2">Hildebrandi</strain>
    </source>
</reference>
<dbReference type="AlphaFoldDB" id="A0A9K3KD16"/>
<dbReference type="InterPro" id="IPR007138">
    <property type="entry name" value="ABM_dom"/>
</dbReference>
<proteinExistence type="predicted"/>
<dbReference type="OrthoDB" id="10262246at2759"/>
<keyword evidence="2" id="KW-0503">Monooxygenase</keyword>
<dbReference type="InterPro" id="IPR050744">
    <property type="entry name" value="AI-2_Isomerase_LsrG"/>
</dbReference>
<evidence type="ECO:0000259" key="1">
    <source>
        <dbReference type="PROSITE" id="PS51725"/>
    </source>
</evidence>
<comment type="caution">
    <text evidence="2">The sequence shown here is derived from an EMBL/GenBank/DDBJ whole genome shotgun (WGS) entry which is preliminary data.</text>
</comment>
<evidence type="ECO:0000313" key="2">
    <source>
        <dbReference type="EMBL" id="KAG7340713.1"/>
    </source>
</evidence>
<evidence type="ECO:0000313" key="3">
    <source>
        <dbReference type="Proteomes" id="UP000693970"/>
    </source>
</evidence>
<organism evidence="2 3">
    <name type="scientific">Nitzschia inconspicua</name>
    <dbReference type="NCBI Taxonomy" id="303405"/>
    <lineage>
        <taxon>Eukaryota</taxon>
        <taxon>Sar</taxon>
        <taxon>Stramenopiles</taxon>
        <taxon>Ochrophyta</taxon>
        <taxon>Bacillariophyta</taxon>
        <taxon>Bacillariophyceae</taxon>
        <taxon>Bacillariophycidae</taxon>
        <taxon>Bacillariales</taxon>
        <taxon>Bacillariaceae</taxon>
        <taxon>Nitzschia</taxon>
    </lineage>
</organism>
<dbReference type="PROSITE" id="PS51725">
    <property type="entry name" value="ABM"/>
    <property type="match status" value="2"/>
</dbReference>
<dbReference type="GO" id="GO:0005829">
    <property type="term" value="C:cytosol"/>
    <property type="evidence" value="ECO:0007669"/>
    <property type="project" value="TreeGrafter"/>
</dbReference>
<keyword evidence="3" id="KW-1185">Reference proteome</keyword>
<reference evidence="2" key="1">
    <citation type="journal article" date="2021" name="Sci. Rep.">
        <title>Diploid genomic architecture of Nitzschia inconspicua, an elite biomass production diatom.</title>
        <authorList>
            <person name="Oliver A."/>
            <person name="Podell S."/>
            <person name="Pinowska A."/>
            <person name="Traller J.C."/>
            <person name="Smith S.R."/>
            <person name="McClure R."/>
            <person name="Beliaev A."/>
            <person name="Bohutskyi P."/>
            <person name="Hill E.A."/>
            <person name="Rabines A."/>
            <person name="Zheng H."/>
            <person name="Allen L.Z."/>
            <person name="Kuo A."/>
            <person name="Grigoriev I.V."/>
            <person name="Allen A.E."/>
            <person name="Hazlebeck D."/>
            <person name="Allen E.E."/>
        </authorList>
    </citation>
    <scope>NUCLEOTIDE SEQUENCE</scope>
    <source>
        <strain evidence="2">Hildebrandi</strain>
    </source>
</reference>
<protein>
    <submittedName>
        <fullName evidence="2">Antibiotic biosynthesis monooxygenase</fullName>
    </submittedName>
</protein>
<keyword evidence="2" id="KW-0560">Oxidoreductase</keyword>